<dbReference type="PROSITE" id="PS50043">
    <property type="entry name" value="HTH_LUXR_2"/>
    <property type="match status" value="1"/>
</dbReference>
<proteinExistence type="predicted"/>
<evidence type="ECO:0000256" key="3">
    <source>
        <dbReference type="ARBA" id="ARBA00023163"/>
    </source>
</evidence>
<dbReference type="Proteomes" id="UP001424459">
    <property type="component" value="Unassembled WGS sequence"/>
</dbReference>
<keyword evidence="4" id="KW-1133">Transmembrane helix</keyword>
<dbReference type="Gene3D" id="1.10.10.10">
    <property type="entry name" value="Winged helix-like DNA-binding domain superfamily/Winged helix DNA-binding domain"/>
    <property type="match status" value="1"/>
</dbReference>
<dbReference type="RefSeq" id="WP_344696063.1">
    <property type="nucleotide sequence ID" value="NZ_BAABBR010000001.1"/>
</dbReference>
<organism evidence="6 7">
    <name type="scientific">Sphingomonas rosea</name>
    <dbReference type="NCBI Taxonomy" id="335605"/>
    <lineage>
        <taxon>Bacteria</taxon>
        <taxon>Pseudomonadati</taxon>
        <taxon>Pseudomonadota</taxon>
        <taxon>Alphaproteobacteria</taxon>
        <taxon>Sphingomonadales</taxon>
        <taxon>Sphingomonadaceae</taxon>
        <taxon>Sphingomonas</taxon>
    </lineage>
</organism>
<dbReference type="InterPro" id="IPR036388">
    <property type="entry name" value="WH-like_DNA-bd_sf"/>
</dbReference>
<name>A0ABP7TZ75_9SPHN</name>
<dbReference type="CDD" id="cd06170">
    <property type="entry name" value="LuxR_C_like"/>
    <property type="match status" value="1"/>
</dbReference>
<sequence>MVSIEQLTPRQRDCLRGVADYKSYKQIARDLGISDSMVEKHLRIAREKLGVGSTAEAARVFLAAEGEAPPQVGLINLHNLEPSPDKVFTHDELAGHEYTETGAADLDPPLSPLQTLSMIGRVALGSIVALTLLIACAEGLKMVLI</sequence>
<protein>
    <recommendedName>
        <fullName evidence="5">HTH luxR-type domain-containing protein</fullName>
    </recommendedName>
</protein>
<dbReference type="PANTHER" id="PTHR44688:SF16">
    <property type="entry name" value="DNA-BINDING TRANSCRIPTIONAL ACTIVATOR DEVR_DOSR"/>
    <property type="match status" value="1"/>
</dbReference>
<dbReference type="SUPFAM" id="SSF46894">
    <property type="entry name" value="C-terminal effector domain of the bipartite response regulators"/>
    <property type="match status" value="1"/>
</dbReference>
<feature type="transmembrane region" description="Helical" evidence="4">
    <location>
        <begin position="118"/>
        <end position="140"/>
    </location>
</feature>
<dbReference type="Pfam" id="PF00196">
    <property type="entry name" value="GerE"/>
    <property type="match status" value="1"/>
</dbReference>
<evidence type="ECO:0000313" key="7">
    <source>
        <dbReference type="Proteomes" id="UP001424459"/>
    </source>
</evidence>
<reference evidence="7" key="1">
    <citation type="journal article" date="2019" name="Int. J. Syst. Evol. Microbiol.">
        <title>The Global Catalogue of Microorganisms (GCM) 10K type strain sequencing project: providing services to taxonomists for standard genome sequencing and annotation.</title>
        <authorList>
            <consortium name="The Broad Institute Genomics Platform"/>
            <consortium name="The Broad Institute Genome Sequencing Center for Infectious Disease"/>
            <person name="Wu L."/>
            <person name="Ma J."/>
        </authorList>
    </citation>
    <scope>NUCLEOTIDE SEQUENCE [LARGE SCALE GENOMIC DNA]</scope>
    <source>
        <strain evidence="7">JCM 17564</strain>
    </source>
</reference>
<dbReference type="InterPro" id="IPR016032">
    <property type="entry name" value="Sig_transdc_resp-reg_C-effctor"/>
</dbReference>
<dbReference type="SMART" id="SM00421">
    <property type="entry name" value="HTH_LUXR"/>
    <property type="match status" value="1"/>
</dbReference>
<comment type="caution">
    <text evidence="6">The sequence shown here is derived from an EMBL/GenBank/DDBJ whole genome shotgun (WGS) entry which is preliminary data.</text>
</comment>
<gene>
    <name evidence="6" type="ORF">GCM10022281_11360</name>
</gene>
<accession>A0ABP7TZ75</accession>
<dbReference type="PANTHER" id="PTHR44688">
    <property type="entry name" value="DNA-BINDING TRANSCRIPTIONAL ACTIVATOR DEVR_DOSR"/>
    <property type="match status" value="1"/>
</dbReference>
<keyword evidence="2" id="KW-0238">DNA-binding</keyword>
<evidence type="ECO:0000256" key="4">
    <source>
        <dbReference type="SAM" id="Phobius"/>
    </source>
</evidence>
<keyword evidence="7" id="KW-1185">Reference proteome</keyword>
<dbReference type="EMBL" id="BAABBR010000001">
    <property type="protein sequence ID" value="GAA4033301.1"/>
    <property type="molecule type" value="Genomic_DNA"/>
</dbReference>
<evidence type="ECO:0000313" key="6">
    <source>
        <dbReference type="EMBL" id="GAA4033301.1"/>
    </source>
</evidence>
<keyword evidence="1" id="KW-0805">Transcription regulation</keyword>
<evidence type="ECO:0000259" key="5">
    <source>
        <dbReference type="PROSITE" id="PS50043"/>
    </source>
</evidence>
<keyword evidence="4" id="KW-0472">Membrane</keyword>
<feature type="domain" description="HTH luxR-type" evidence="5">
    <location>
        <begin position="1"/>
        <end position="65"/>
    </location>
</feature>
<keyword evidence="3" id="KW-0804">Transcription</keyword>
<evidence type="ECO:0000256" key="2">
    <source>
        <dbReference type="ARBA" id="ARBA00023125"/>
    </source>
</evidence>
<keyword evidence="4" id="KW-0812">Transmembrane</keyword>
<evidence type="ECO:0000256" key="1">
    <source>
        <dbReference type="ARBA" id="ARBA00023015"/>
    </source>
</evidence>
<dbReference type="InterPro" id="IPR000792">
    <property type="entry name" value="Tscrpt_reg_LuxR_C"/>
</dbReference>